<dbReference type="Pfam" id="PF18541">
    <property type="entry name" value="RuvC_III"/>
    <property type="match status" value="1"/>
</dbReference>
<feature type="active site" description="For RuvC-like nuclease domain" evidence="12">
    <location>
        <position position="10"/>
    </location>
</feature>
<evidence type="ECO:0000256" key="6">
    <source>
        <dbReference type="ARBA" id="ARBA00022842"/>
    </source>
</evidence>
<evidence type="ECO:0000256" key="8">
    <source>
        <dbReference type="ARBA" id="ARBA00023118"/>
    </source>
</evidence>
<proteinExistence type="inferred from homology"/>
<evidence type="ECO:0000256" key="1">
    <source>
        <dbReference type="ARBA" id="ARBA00001946"/>
    </source>
</evidence>
<keyword evidence="6" id="KW-0460">Magnesium</keyword>
<dbReference type="InterPro" id="IPR003615">
    <property type="entry name" value="HNH_nuc"/>
</dbReference>
<name>A0ABW4I9R5_9SPHI</name>
<dbReference type="HAMAP" id="MF_01480">
    <property type="entry name" value="Cas9"/>
    <property type="match status" value="1"/>
</dbReference>
<dbReference type="RefSeq" id="WP_379661864.1">
    <property type="nucleotide sequence ID" value="NZ_JBHUDG010000004.1"/>
</dbReference>
<keyword evidence="2 12" id="KW-0540">Nuclease</keyword>
<dbReference type="InterPro" id="IPR041383">
    <property type="entry name" value="RuvC_III"/>
</dbReference>
<evidence type="ECO:0000259" key="14">
    <source>
        <dbReference type="PROSITE" id="PS51749"/>
    </source>
</evidence>
<accession>A0ABW4I9R5</accession>
<keyword evidence="10" id="KW-0464">Manganese</keyword>
<comment type="domain">
    <text evidence="12">Has 2 endonuclease domains. The discontinuous RuvC-like domain cleaves the target DNA noncomplementary to crRNA while the HNH nuclease domain cleaves the target DNA complementary to crRNA.</text>
</comment>
<evidence type="ECO:0000256" key="11">
    <source>
        <dbReference type="ARBA" id="ARBA00046380"/>
    </source>
</evidence>
<evidence type="ECO:0000313" key="15">
    <source>
        <dbReference type="EMBL" id="MFD1629486.1"/>
    </source>
</evidence>
<feature type="active site" description="Proton acceptor for HNH nuclease domain" evidence="12">
    <location>
        <position position="932"/>
    </location>
</feature>
<keyword evidence="16" id="KW-1185">Reference proteome</keyword>
<evidence type="ECO:0000256" key="5">
    <source>
        <dbReference type="ARBA" id="ARBA00022801"/>
    </source>
</evidence>
<dbReference type="GO" id="GO:0004519">
    <property type="term" value="F:endonuclease activity"/>
    <property type="evidence" value="ECO:0007669"/>
    <property type="project" value="UniProtKB-KW"/>
</dbReference>
<organism evidence="15 16">
    <name type="scientific">Pseudopedobacter beijingensis</name>
    <dbReference type="NCBI Taxonomy" id="1207056"/>
    <lineage>
        <taxon>Bacteria</taxon>
        <taxon>Pseudomonadati</taxon>
        <taxon>Bacteroidota</taxon>
        <taxon>Sphingobacteriia</taxon>
        <taxon>Sphingobacteriales</taxon>
        <taxon>Sphingobacteriaceae</taxon>
        <taxon>Pseudopedobacter</taxon>
    </lineage>
</organism>
<dbReference type="InterPro" id="IPR036397">
    <property type="entry name" value="RNaseH_sf"/>
</dbReference>
<comment type="similarity">
    <text evidence="12">Belongs to the CRISPR-associated Cas9 family.</text>
</comment>
<keyword evidence="13" id="KW-0175">Coiled coil</keyword>
<evidence type="ECO:0000256" key="13">
    <source>
        <dbReference type="SAM" id="Coils"/>
    </source>
</evidence>
<comment type="subunit">
    <text evidence="11 12">Monomer. Binds crRNA and tracrRNA.</text>
</comment>
<evidence type="ECO:0000256" key="10">
    <source>
        <dbReference type="ARBA" id="ARBA00023211"/>
    </source>
</evidence>
<dbReference type="NCBIfam" id="TIGR01865">
    <property type="entry name" value="cas_Csn1"/>
    <property type="match status" value="1"/>
</dbReference>
<dbReference type="Pfam" id="PF13395">
    <property type="entry name" value="HNH_4"/>
    <property type="match status" value="1"/>
</dbReference>
<feature type="coiled-coil region" evidence="13">
    <location>
        <begin position="1372"/>
        <end position="1399"/>
    </location>
</feature>
<dbReference type="EMBL" id="JBHUDG010000004">
    <property type="protein sequence ID" value="MFD1629486.1"/>
    <property type="molecule type" value="Genomic_DNA"/>
</dbReference>
<gene>
    <name evidence="12 15" type="primary">cas9</name>
    <name evidence="15" type="synonym">csn1</name>
    <name evidence="15" type="ORF">ACFSAH_06315</name>
</gene>
<feature type="domain" description="HNH Cas9-type" evidence="14">
    <location>
        <begin position="858"/>
        <end position="1027"/>
    </location>
</feature>
<evidence type="ECO:0000256" key="12">
    <source>
        <dbReference type="HAMAP-Rule" id="MF_01480"/>
    </source>
</evidence>
<sequence>MDTKKVLGLDIGTNSIGAALISTPKEYENYGENGNIEWIGSRIIPLDGDYLQKFESGAQAETKAAFRRGKRGSRRLKHRYKLRRKRLIQVLKELKWIDENFPLDDSRKFKQDINESGYSLKISDYLPFSEETIAEFEKELGIENQKSKKGKSIVPEDWIVYFLRKKALTQKIEIPELVRILYVFNQRRGFKSSRKDLKDTNVLPYDEFIKRKEQNEVSENGIETQFVAITKIKTVTFKEEKKDKKGNVVGTVYIIEAEDPRMETWEETRKKEPDWAKETNEKGEKIDKKEFTFLVVQKIDKNGKSTQLKPQMPKADDWALCTTALSEKIEENKQHPGEYFYDELKKAYKANRSYKIRQYPVYRWRYQKELEAIWNKQCEFNEDLKRLNTDKNILTKLAEILYPTQAKNNMPKLAEFQGKDLLHIISNDIIYYQRELKSQRNSISECRYEKRKGIDNEFYGLKCIPRSSPFFQEFRIWQDIHNIKILKREEKVDGKTKLDIDVTVLYVDEDIKEKLFDLFQSKPTISEKEILNLIKENNEKSDIVISDKKDGEHSHRINLFANRESLKGNETLVRYRSVFKKASFDGEDILSDKGTLQKLWHIDYSITSSDEEKSKKGITTALTNLLPENPNKTQVIEAFCKLSELKNEYGSYSACAIKKLLPVMRCGKHWNEQDISEQTTKRATKIKERLESVNNSIKRLNEIADDDVQKQVLKSFIGKDDLTKGLNTYQAGYLIYDKHSEKDKTPIHTVEELSKYIQKEIPNNSLRNPVVEQIVRETMFLVRDVWSKYGDIDEIHIELGRDLKNNAVERKKISENQKGNFDEKQRIKKLLYELMNDGIEQYNDDDEVEQVNFEVNPNPESPIDIDKFRIWRNLTNKSEIDWAKKVKDEKIPTEQEIKKYALWLSQNCRSPYTGKIIPLSKLFDKAQYEIEHIIPRKKMKNDSFNNLVIAEAAINPKPYKGELLARNFIAQYGGKEGREYEISGKKYFILGEELYETYCKETFKFQKGKLKNLLATEVPDDFIERQLNDTRYIGRKLSELLAPVAKNENGVIFTGGAITSELKNNWGLNKVWKEIILPRFERLEEITGKKGEYVLHDKDEHGNPVIHLNVKENPKLNTKRIDHRHHALDALIIATTTREHIRYLNTLNAADTEEEIKKIKQSLVKGKVRDFKKPWENFTKDAKDKLEELVVSFKTNNKIISQPKNRTAYYKTENGKIKKEFKEQKANPKWMSVRRSMFKEPQGIIYLKEVYEEKNIAKAIEIQIDRMLVQNTPEMKIAPYVYDQEARKIIRDLIDRIGIFILDKETLLKELKKHLKKNPLKNFIGEEYKCIQVAKFEEYAAKRVTLDDSFDKKKIDKIPYAKNGKSILGKLLHEHLREYEEFTEQVKAIEEKQKGLKKQNPNSSDEEIKQMLSDEERNTLDNRIPEPFKGEGLENLAKKAGKPITKVTIYEKKDSSSKFGKQYVEIDAGSNVYFVMYENQQTKERTDFRSVATHKAIEKIIKGEPVAEEKDGFDKIVLLPGDLVYVPTNEEREGIKEIDWQDKRQLNQRTYKVGRFSKKQCYFLKASVSDLIISYDAKLGFGEFGSTNYQEFDDEKNKIAEVCIKLKVDRLGNISKA</sequence>
<dbReference type="InterPro" id="IPR033114">
    <property type="entry name" value="HNH_CAS9"/>
</dbReference>
<protein>
    <recommendedName>
        <fullName evidence="12">CRISPR-associated endonuclease Cas9</fullName>
        <ecNumber evidence="12">3.1.-.-</ecNumber>
    </recommendedName>
</protein>
<evidence type="ECO:0000256" key="4">
    <source>
        <dbReference type="ARBA" id="ARBA00022759"/>
    </source>
</evidence>
<dbReference type="EC" id="3.1.-.-" evidence="12"/>
<dbReference type="PROSITE" id="PS51749">
    <property type="entry name" value="HNH_CAS9"/>
    <property type="match status" value="1"/>
</dbReference>
<reference evidence="16" key="1">
    <citation type="journal article" date="2019" name="Int. J. Syst. Evol. Microbiol.">
        <title>The Global Catalogue of Microorganisms (GCM) 10K type strain sequencing project: providing services to taxonomists for standard genome sequencing and annotation.</title>
        <authorList>
            <consortium name="The Broad Institute Genomics Platform"/>
            <consortium name="The Broad Institute Genome Sequencing Center for Infectious Disease"/>
            <person name="Wu L."/>
            <person name="Ma J."/>
        </authorList>
    </citation>
    <scope>NUCLEOTIDE SEQUENCE [LARGE SCALE GENOMIC DNA]</scope>
    <source>
        <strain evidence="16">CCUG 53762</strain>
    </source>
</reference>
<keyword evidence="9 12" id="KW-0238">DNA-binding</keyword>
<evidence type="ECO:0000256" key="9">
    <source>
        <dbReference type="ARBA" id="ARBA00023125"/>
    </source>
</evidence>
<keyword evidence="3" id="KW-0479">Metal-binding</keyword>
<dbReference type="InterPro" id="IPR028629">
    <property type="entry name" value="Cas9"/>
</dbReference>
<comment type="caution">
    <text evidence="15">The sequence shown here is derived from an EMBL/GenBank/DDBJ whole genome shotgun (WGS) entry which is preliminary data.</text>
</comment>
<keyword evidence="8 12" id="KW-0051">Antiviral defense</keyword>
<keyword evidence="7 12" id="KW-0694">RNA-binding</keyword>
<dbReference type="Proteomes" id="UP001597118">
    <property type="component" value="Unassembled WGS sequence"/>
</dbReference>
<keyword evidence="4 12" id="KW-0255">Endonuclease</keyword>
<keyword evidence="5 12" id="KW-0378">Hydrolase</keyword>
<evidence type="ECO:0000256" key="2">
    <source>
        <dbReference type="ARBA" id="ARBA00022722"/>
    </source>
</evidence>
<evidence type="ECO:0000313" key="16">
    <source>
        <dbReference type="Proteomes" id="UP001597118"/>
    </source>
</evidence>
<comment type="cofactor">
    <cofactor evidence="1">
        <name>Mg(2+)</name>
        <dbReference type="ChEBI" id="CHEBI:18420"/>
    </cofactor>
</comment>
<evidence type="ECO:0000256" key="7">
    <source>
        <dbReference type="ARBA" id="ARBA00022884"/>
    </source>
</evidence>
<dbReference type="Gene3D" id="3.30.420.10">
    <property type="entry name" value="Ribonuclease H-like superfamily/Ribonuclease H"/>
    <property type="match status" value="3"/>
</dbReference>
<evidence type="ECO:0000256" key="3">
    <source>
        <dbReference type="ARBA" id="ARBA00022723"/>
    </source>
</evidence>
<comment type="caution">
    <text evidence="12">Lacks conserved residue(s) required for the propagation of feature annotation.</text>
</comment>
<comment type="function">
    <text evidence="12">CRISPR (clustered regularly interspaced short palindromic repeat) is an adaptive immune system that provides protection against mobile genetic elements (viruses, transposable elements and conjugative plasmids). CRISPR clusters contain spacers, sequences complementary to antecedent mobile elements, and target invading nucleic acids. CRISPR clusters are transcribed and processed into CRISPR RNA (crRNA). In type II CRISPR systems correct processing of pre-crRNA requires a trans-encoded small RNA (tracrRNA), endogenous ribonuclease 3 (rnc) and this protein. The tracrRNA serves as a guide for ribonuclease 3-aided processing of pre-crRNA. Subsequently Cas9/crRNA/tracrRNA endonucleolytically cleaves linear or circular dsDNA target complementary to the spacer; Cas9 is inactive in the absence of the 2 guide RNAs (gRNA). Cas9 recognizes the protospacer adjacent motif (PAM) in the CRISPR repeat sequences to help distinguish self versus nonself, as targets within the bacterial CRISPR locus do not have PAMs. PAM recognition is also required for catalytic activity.</text>
</comment>